<dbReference type="AlphaFoldDB" id="A0A941JSN3"/>
<dbReference type="Pfam" id="PF14559">
    <property type="entry name" value="TPR_19"/>
    <property type="match status" value="1"/>
</dbReference>
<organism evidence="4 5">
    <name type="scientific">Gomphosphaeria aponina SAG 52.96 = DSM 107014</name>
    <dbReference type="NCBI Taxonomy" id="1521640"/>
    <lineage>
        <taxon>Bacteria</taxon>
        <taxon>Bacillati</taxon>
        <taxon>Cyanobacteriota</taxon>
        <taxon>Cyanophyceae</taxon>
        <taxon>Oscillatoriophycideae</taxon>
        <taxon>Chroococcales</taxon>
        <taxon>Gomphosphaeriaceae</taxon>
        <taxon>Gomphosphaeria</taxon>
    </lineage>
</organism>
<dbReference type="InterPro" id="IPR011990">
    <property type="entry name" value="TPR-like_helical_dom_sf"/>
</dbReference>
<evidence type="ECO:0000313" key="5">
    <source>
        <dbReference type="Proteomes" id="UP000767446"/>
    </source>
</evidence>
<dbReference type="Proteomes" id="UP000767446">
    <property type="component" value="Unassembled WGS sequence"/>
</dbReference>
<dbReference type="InterPro" id="IPR051685">
    <property type="entry name" value="Ycf3/AcsC/BcsC/TPR_MFPF"/>
</dbReference>
<keyword evidence="2 3" id="KW-0802">TPR repeat</keyword>
<dbReference type="SMART" id="SM00028">
    <property type="entry name" value="TPR"/>
    <property type="match status" value="3"/>
</dbReference>
<dbReference type="InterPro" id="IPR019734">
    <property type="entry name" value="TPR_rpt"/>
</dbReference>
<dbReference type="Gene3D" id="1.25.40.10">
    <property type="entry name" value="Tetratricopeptide repeat domain"/>
    <property type="match status" value="2"/>
</dbReference>
<protein>
    <submittedName>
        <fullName evidence="4">Tetratricopeptide repeat protein</fullName>
    </submittedName>
</protein>
<keyword evidence="1" id="KW-0677">Repeat</keyword>
<comment type="caution">
    <text evidence="4">The sequence shown here is derived from an EMBL/GenBank/DDBJ whole genome shotgun (WGS) entry which is preliminary data.</text>
</comment>
<name>A0A941JSN3_9CHRO</name>
<dbReference type="PROSITE" id="PS50005">
    <property type="entry name" value="TPR"/>
    <property type="match status" value="1"/>
</dbReference>
<dbReference type="Pfam" id="PF13181">
    <property type="entry name" value="TPR_8"/>
    <property type="match status" value="1"/>
</dbReference>
<dbReference type="Pfam" id="PF13432">
    <property type="entry name" value="TPR_16"/>
    <property type="match status" value="1"/>
</dbReference>
<sequence>MKVFQSKYSRWIYVVLVLMLLALLGFSTLPLVTSVVQANQVQQTTNAADPQLEAQAQGYQLVLQREPDNQIALRGLLEVRLQQGNMQETIYPLERLAQLNSEQVEYSILLAQAKAQVGDYQGAEVTYREILAAHPGNMRALQGIVNLLLNQNLLEESIEVVQKTLTTAPQANLNQPNAIDVTSVQLLLGEIYASQNSYREAIAIYDQIIEREAKDFRPVLSKALVLQQQGKYDQAQPLFETAIALAPAMYHKQIQTMAAQSLAEE</sequence>
<evidence type="ECO:0000256" key="1">
    <source>
        <dbReference type="ARBA" id="ARBA00022737"/>
    </source>
</evidence>
<evidence type="ECO:0000256" key="3">
    <source>
        <dbReference type="PROSITE-ProRule" id="PRU00339"/>
    </source>
</evidence>
<evidence type="ECO:0000313" key="4">
    <source>
        <dbReference type="EMBL" id="MBR8828671.1"/>
    </source>
</evidence>
<dbReference type="PANTHER" id="PTHR44943">
    <property type="entry name" value="CELLULOSE SYNTHASE OPERON PROTEIN C"/>
    <property type="match status" value="1"/>
</dbReference>
<gene>
    <name evidence="4" type="ORF">DSM107014_12360</name>
</gene>
<reference evidence="4" key="1">
    <citation type="submission" date="2021-02" db="EMBL/GenBank/DDBJ databases">
        <title>Metagenome analyses of Stigonema ocellatum DSM 106950, Chlorogloea purpurea SAG 13.99 and Gomphosphaeria aponina DSM 107014.</title>
        <authorList>
            <person name="Marter P."/>
            <person name="Huang S."/>
        </authorList>
    </citation>
    <scope>NUCLEOTIDE SEQUENCE</scope>
    <source>
        <strain evidence="4">JP213</strain>
    </source>
</reference>
<dbReference type="EMBL" id="JADQBC010000081">
    <property type="protein sequence ID" value="MBR8828671.1"/>
    <property type="molecule type" value="Genomic_DNA"/>
</dbReference>
<dbReference type="SUPFAM" id="SSF48452">
    <property type="entry name" value="TPR-like"/>
    <property type="match status" value="1"/>
</dbReference>
<accession>A0A941JSN3</accession>
<proteinExistence type="predicted"/>
<evidence type="ECO:0000256" key="2">
    <source>
        <dbReference type="ARBA" id="ARBA00022803"/>
    </source>
</evidence>
<feature type="repeat" description="TPR" evidence="3">
    <location>
        <begin position="182"/>
        <end position="215"/>
    </location>
</feature>
<dbReference type="PANTHER" id="PTHR44943:SF8">
    <property type="entry name" value="TPR REPEAT-CONTAINING PROTEIN MJ0263"/>
    <property type="match status" value="1"/>
</dbReference>